<reference evidence="1" key="1">
    <citation type="journal article" date="2014" name="Front. Microbiol.">
        <title>High frequency of phylogenetically diverse reductive dehalogenase-homologous genes in deep subseafloor sedimentary metagenomes.</title>
        <authorList>
            <person name="Kawai M."/>
            <person name="Futagami T."/>
            <person name="Toyoda A."/>
            <person name="Takaki Y."/>
            <person name="Nishi S."/>
            <person name="Hori S."/>
            <person name="Arai W."/>
            <person name="Tsubouchi T."/>
            <person name="Morono Y."/>
            <person name="Uchiyama I."/>
            <person name="Ito T."/>
            <person name="Fujiyama A."/>
            <person name="Inagaki F."/>
            <person name="Takami H."/>
        </authorList>
    </citation>
    <scope>NUCLEOTIDE SEQUENCE</scope>
    <source>
        <strain evidence="1">Expedition CK06-06</strain>
    </source>
</reference>
<dbReference type="EMBL" id="BARS01043663">
    <property type="protein sequence ID" value="GAG41231.1"/>
    <property type="molecule type" value="Genomic_DNA"/>
</dbReference>
<accession>X0YXC7</accession>
<comment type="caution">
    <text evidence="1">The sequence shown here is derived from an EMBL/GenBank/DDBJ whole genome shotgun (WGS) entry which is preliminary data.</text>
</comment>
<sequence>MALVACGLIILVSWHAKATAYRCTRCGYEFEISILTDFFSPHGVDR</sequence>
<proteinExistence type="predicted"/>
<evidence type="ECO:0008006" key="2">
    <source>
        <dbReference type="Google" id="ProtNLM"/>
    </source>
</evidence>
<dbReference type="AlphaFoldDB" id="X0YXC7"/>
<evidence type="ECO:0000313" key="1">
    <source>
        <dbReference type="EMBL" id="GAG41231.1"/>
    </source>
</evidence>
<feature type="non-terminal residue" evidence="1">
    <location>
        <position position="46"/>
    </location>
</feature>
<name>X0YXC7_9ZZZZ</name>
<gene>
    <name evidence="1" type="ORF">S01H1_66064</name>
</gene>
<organism evidence="1">
    <name type="scientific">marine sediment metagenome</name>
    <dbReference type="NCBI Taxonomy" id="412755"/>
    <lineage>
        <taxon>unclassified sequences</taxon>
        <taxon>metagenomes</taxon>
        <taxon>ecological metagenomes</taxon>
    </lineage>
</organism>
<protein>
    <recommendedName>
        <fullName evidence="2">C2H2-type domain-containing protein</fullName>
    </recommendedName>
</protein>